<comment type="caution">
    <text evidence="2">The sequence shown here is derived from an EMBL/GenBank/DDBJ whole genome shotgun (WGS) entry which is preliminary data.</text>
</comment>
<dbReference type="InterPro" id="IPR055323">
    <property type="entry name" value="C57A10.07/YOR238W"/>
</dbReference>
<sequence>MLPAPVVLLPKRRHFRRNSNTEGAFRRRKLQDLLLSRARITNLAFFLLAFAFSISIFINLKHLLTSQSSPLPQSILSTISRENTHLDHLIVVPCHAVWLGGASEDRNLERLWLLEPYQQGSGRLKAFFQHILKAAQLALEDTRSLVIFSGGQTRPAATITEGESYLQLALQADVFHISFSSVIRATSENYALDSFQNLLFSIARFHEYTGRYPQKITVVGYEMKRRRFTELHREAIRWPTDRFFYIGIDPDDGPEERANAMDGELQNGFIPYTKDLYGCHTQLVFKRLLRNPHLRFHSYYTSSPELRELLDWCPEDMDALFHQKLPWS</sequence>
<keyword evidence="1" id="KW-1133">Transmembrane helix</keyword>
<proteinExistence type="predicted"/>
<reference evidence="2 3" key="1">
    <citation type="journal article" date="2020" name="ISME J.">
        <title>Uncovering the hidden diversity of litter-decomposition mechanisms in mushroom-forming fungi.</title>
        <authorList>
            <person name="Floudas D."/>
            <person name="Bentzer J."/>
            <person name="Ahren D."/>
            <person name="Johansson T."/>
            <person name="Persson P."/>
            <person name="Tunlid A."/>
        </authorList>
    </citation>
    <scope>NUCLEOTIDE SEQUENCE [LARGE SCALE GENOMIC DNA]</scope>
    <source>
        <strain evidence="2 3">CBS 291.85</strain>
    </source>
</reference>
<dbReference type="EMBL" id="JAACJM010000113">
    <property type="protein sequence ID" value="KAF5345270.1"/>
    <property type="molecule type" value="Genomic_DNA"/>
</dbReference>
<dbReference type="PANTHER" id="PTHR28110">
    <property type="entry name" value="TRANSMEMBRANE PROTEIN"/>
    <property type="match status" value="1"/>
</dbReference>
<dbReference type="PANTHER" id="PTHR28110:SF1">
    <property type="entry name" value="TRANSMEMBRANE PROTEIN"/>
    <property type="match status" value="1"/>
</dbReference>
<dbReference type="GO" id="GO:0005737">
    <property type="term" value="C:cytoplasm"/>
    <property type="evidence" value="ECO:0007669"/>
    <property type="project" value="TreeGrafter"/>
</dbReference>
<organism evidence="2 3">
    <name type="scientific">Tetrapyrgos nigripes</name>
    <dbReference type="NCBI Taxonomy" id="182062"/>
    <lineage>
        <taxon>Eukaryota</taxon>
        <taxon>Fungi</taxon>
        <taxon>Dikarya</taxon>
        <taxon>Basidiomycota</taxon>
        <taxon>Agaricomycotina</taxon>
        <taxon>Agaricomycetes</taxon>
        <taxon>Agaricomycetidae</taxon>
        <taxon>Agaricales</taxon>
        <taxon>Marasmiineae</taxon>
        <taxon>Marasmiaceae</taxon>
        <taxon>Tetrapyrgos</taxon>
    </lineage>
</organism>
<keyword evidence="1" id="KW-0812">Transmembrane</keyword>
<keyword evidence="3" id="KW-1185">Reference proteome</keyword>
<dbReference type="Proteomes" id="UP000559256">
    <property type="component" value="Unassembled WGS sequence"/>
</dbReference>
<evidence type="ECO:0000313" key="2">
    <source>
        <dbReference type="EMBL" id="KAF5345270.1"/>
    </source>
</evidence>
<feature type="transmembrane region" description="Helical" evidence="1">
    <location>
        <begin position="40"/>
        <end position="60"/>
    </location>
</feature>
<gene>
    <name evidence="2" type="ORF">D9758_008499</name>
</gene>
<dbReference type="OrthoDB" id="4347at2759"/>
<protein>
    <recommendedName>
        <fullName evidence="4">DUF218 domain-containing protein</fullName>
    </recommendedName>
</protein>
<keyword evidence="1" id="KW-0472">Membrane</keyword>
<dbReference type="AlphaFoldDB" id="A0A8H5CP38"/>
<evidence type="ECO:0008006" key="4">
    <source>
        <dbReference type="Google" id="ProtNLM"/>
    </source>
</evidence>
<evidence type="ECO:0000313" key="3">
    <source>
        <dbReference type="Proteomes" id="UP000559256"/>
    </source>
</evidence>
<name>A0A8H5CP38_9AGAR</name>
<evidence type="ECO:0000256" key="1">
    <source>
        <dbReference type="SAM" id="Phobius"/>
    </source>
</evidence>
<accession>A0A8H5CP38</accession>